<dbReference type="EMBL" id="CP016171">
    <property type="protein sequence ID" value="ANN70639.1"/>
    <property type="molecule type" value="Genomic_DNA"/>
</dbReference>
<dbReference type="AlphaFoldDB" id="A0A193FUB6"/>
<proteinExistence type="predicted"/>
<feature type="region of interest" description="Disordered" evidence="1">
    <location>
        <begin position="1"/>
        <end position="20"/>
    </location>
</feature>
<sequence>MPPAASGLAPRRNNRNPDLGKKVIRSGYAVHISDHTTKRVFDELREIDASRYTFAAAALLRLFMERVCRAYARKCGIGDTGDLSAVIGRCANHMEREKGASKSVFQIWRTLSSNAQHYLSPGTLGAYIHGGTTPVLTELRRGWTDLEEGFTLMLDTIG</sequence>
<dbReference type="REBASE" id="154315">
    <property type="entry name" value="Bbr17976ORF4215P"/>
</dbReference>
<dbReference type="Proteomes" id="UP000092213">
    <property type="component" value="Chromosome"/>
</dbReference>
<protein>
    <submittedName>
        <fullName evidence="2">Uncharacterized protein</fullName>
    </submittedName>
</protein>
<name>A0A193FUB6_9BORD</name>
<evidence type="ECO:0000313" key="3">
    <source>
        <dbReference type="Proteomes" id="UP000092213"/>
    </source>
</evidence>
<accession>A0A193FUB6</accession>
<evidence type="ECO:0000256" key="1">
    <source>
        <dbReference type="SAM" id="MobiDB-lite"/>
    </source>
</evidence>
<organism evidence="2 3">
    <name type="scientific">Bordetella bronchialis</name>
    <dbReference type="NCBI Taxonomy" id="463025"/>
    <lineage>
        <taxon>Bacteria</taxon>
        <taxon>Pseudomonadati</taxon>
        <taxon>Pseudomonadota</taxon>
        <taxon>Betaproteobacteria</taxon>
        <taxon>Burkholderiales</taxon>
        <taxon>Alcaligenaceae</taxon>
        <taxon>Bordetella</taxon>
    </lineage>
</organism>
<reference evidence="2 3" key="1">
    <citation type="submission" date="2016-06" db="EMBL/GenBank/DDBJ databases">
        <title>Complete genome sequences of Bordetella bronchialis and Bordetella flabilis.</title>
        <authorList>
            <person name="LiPuma J.J."/>
            <person name="Spilker T."/>
        </authorList>
    </citation>
    <scope>NUCLEOTIDE SEQUENCE [LARGE SCALE GENOMIC DNA]</scope>
    <source>
        <strain evidence="2 3">AU17976</strain>
    </source>
</reference>
<gene>
    <name evidence="2" type="ORF">BAU08_04210</name>
</gene>
<evidence type="ECO:0000313" key="2">
    <source>
        <dbReference type="EMBL" id="ANN70639.1"/>
    </source>
</evidence>